<evidence type="ECO:0000313" key="13">
    <source>
        <dbReference type="EMBL" id="HER95320.1"/>
    </source>
</evidence>
<comment type="caution">
    <text evidence="13">The sequence shown here is derived from an EMBL/GenBank/DDBJ whole genome shotgun (WGS) entry which is preliminary data.</text>
</comment>
<accession>A0A7V2AZ58</accession>
<dbReference type="InterPro" id="IPR013784">
    <property type="entry name" value="Carb-bd-like_fold"/>
</dbReference>
<protein>
    <submittedName>
        <fullName evidence="13">TonB-dependent receptor</fullName>
    </submittedName>
</protein>
<comment type="subcellular location">
    <subcellularLocation>
        <location evidence="1 9">Cell outer membrane</location>
        <topology evidence="1 9">Multi-pass membrane protein</topology>
    </subcellularLocation>
</comment>
<keyword evidence="5 10" id="KW-0732">Signal</keyword>
<dbReference type="InterPro" id="IPR037066">
    <property type="entry name" value="Plug_dom_sf"/>
</dbReference>
<keyword evidence="8 9" id="KW-0998">Cell outer membrane</keyword>
<evidence type="ECO:0000256" key="4">
    <source>
        <dbReference type="ARBA" id="ARBA00022692"/>
    </source>
</evidence>
<evidence type="ECO:0000256" key="1">
    <source>
        <dbReference type="ARBA" id="ARBA00004571"/>
    </source>
</evidence>
<feature type="chain" id="PRO_5030677340" evidence="10">
    <location>
        <begin position="21"/>
        <end position="922"/>
    </location>
</feature>
<comment type="similarity">
    <text evidence="9">Belongs to the TonB-dependent receptor family.</text>
</comment>
<keyword evidence="13" id="KW-0675">Receptor</keyword>
<organism evidence="13">
    <name type="scientific">Rhodothermus marinus</name>
    <name type="common">Rhodothermus obamensis</name>
    <dbReference type="NCBI Taxonomy" id="29549"/>
    <lineage>
        <taxon>Bacteria</taxon>
        <taxon>Pseudomonadati</taxon>
        <taxon>Rhodothermota</taxon>
        <taxon>Rhodothermia</taxon>
        <taxon>Rhodothermales</taxon>
        <taxon>Rhodothermaceae</taxon>
        <taxon>Rhodothermus</taxon>
    </lineage>
</organism>
<evidence type="ECO:0000256" key="2">
    <source>
        <dbReference type="ARBA" id="ARBA00022448"/>
    </source>
</evidence>
<dbReference type="Gene3D" id="2.40.170.20">
    <property type="entry name" value="TonB-dependent receptor, beta-barrel domain"/>
    <property type="match status" value="1"/>
</dbReference>
<evidence type="ECO:0000259" key="12">
    <source>
        <dbReference type="Pfam" id="PF14905"/>
    </source>
</evidence>
<dbReference type="GO" id="GO:0015344">
    <property type="term" value="F:siderophore uptake transmembrane transporter activity"/>
    <property type="evidence" value="ECO:0007669"/>
    <property type="project" value="TreeGrafter"/>
</dbReference>
<feature type="signal peptide" evidence="10">
    <location>
        <begin position="1"/>
        <end position="20"/>
    </location>
</feature>
<evidence type="ECO:0000256" key="7">
    <source>
        <dbReference type="ARBA" id="ARBA00023136"/>
    </source>
</evidence>
<dbReference type="PROSITE" id="PS52016">
    <property type="entry name" value="TONB_DEPENDENT_REC_3"/>
    <property type="match status" value="1"/>
</dbReference>
<feature type="domain" description="Outer membrane protein beta-barrel" evidence="12">
    <location>
        <begin position="478"/>
        <end position="868"/>
    </location>
</feature>
<dbReference type="InterPro" id="IPR041700">
    <property type="entry name" value="OMP_b-brl_3"/>
</dbReference>
<dbReference type="Pfam" id="PF14905">
    <property type="entry name" value="OMP_b-brl_3"/>
    <property type="match status" value="1"/>
</dbReference>
<dbReference type="GO" id="GO:0009279">
    <property type="term" value="C:cell outer membrane"/>
    <property type="evidence" value="ECO:0007669"/>
    <property type="project" value="UniProtKB-SubCell"/>
</dbReference>
<feature type="domain" description="TonB-dependent receptor plug" evidence="11">
    <location>
        <begin position="127"/>
        <end position="218"/>
    </location>
</feature>
<dbReference type="Pfam" id="PF07715">
    <property type="entry name" value="Plug"/>
    <property type="match status" value="1"/>
</dbReference>
<evidence type="ECO:0000256" key="10">
    <source>
        <dbReference type="SAM" id="SignalP"/>
    </source>
</evidence>
<keyword evidence="6" id="KW-0798">TonB box</keyword>
<dbReference type="SUPFAM" id="SSF49452">
    <property type="entry name" value="Starch-binding domain-like"/>
    <property type="match status" value="1"/>
</dbReference>
<dbReference type="AlphaFoldDB" id="A0A7V2AZ58"/>
<reference evidence="13" key="1">
    <citation type="journal article" date="2020" name="mSystems">
        <title>Genome- and Community-Level Interaction Insights into Carbon Utilization and Element Cycling Functions of Hydrothermarchaeota in Hydrothermal Sediment.</title>
        <authorList>
            <person name="Zhou Z."/>
            <person name="Liu Y."/>
            <person name="Xu W."/>
            <person name="Pan J."/>
            <person name="Luo Z.H."/>
            <person name="Li M."/>
        </authorList>
    </citation>
    <scope>NUCLEOTIDE SEQUENCE [LARGE SCALE GENOMIC DNA]</scope>
    <source>
        <strain evidence="13">SpSt-143</strain>
    </source>
</reference>
<dbReference type="Gene3D" id="2.60.40.1120">
    <property type="entry name" value="Carboxypeptidase-like, regulatory domain"/>
    <property type="match status" value="1"/>
</dbReference>
<name>A0A7V2AZ58_RHOMR</name>
<evidence type="ECO:0000259" key="11">
    <source>
        <dbReference type="Pfam" id="PF07715"/>
    </source>
</evidence>
<dbReference type="EMBL" id="DSGB01000003">
    <property type="protein sequence ID" value="HER95320.1"/>
    <property type="molecule type" value="Genomic_DNA"/>
</dbReference>
<keyword evidence="7 9" id="KW-0472">Membrane</keyword>
<dbReference type="InterPro" id="IPR012910">
    <property type="entry name" value="Plug_dom"/>
</dbReference>
<dbReference type="InterPro" id="IPR036942">
    <property type="entry name" value="Beta-barrel_TonB_sf"/>
</dbReference>
<proteinExistence type="inferred from homology"/>
<evidence type="ECO:0000256" key="8">
    <source>
        <dbReference type="ARBA" id="ARBA00023237"/>
    </source>
</evidence>
<dbReference type="InterPro" id="IPR010917">
    <property type="entry name" value="TonB_rcpt_CS"/>
</dbReference>
<keyword evidence="4 9" id="KW-0812">Transmembrane</keyword>
<gene>
    <name evidence="13" type="ORF">ENO59_02200</name>
</gene>
<sequence length="922" mass="103637">MKGFMQMVGFVLWGCWVCLAATAGTTGKIAGYVTDAATGEPLPGVQVYIEETMQGTTTGADGYYVIINVKPGSYTLVFKFVGYADVRVQNVRVEVDKTTTIDVRMQETVIQGQEVVVVAERPIVQMDRTTTTAFVGEEELQALPVTNIGQVINQQAGVVDGHFRGGRLGEVAYLINGVPINNPYTNSAALEVEKNMVSALEVISGVFNAEYGQAMSGVVNIVTKGVPRRWTGSFSAEIGGIASNRKLEYVKRLAPPGDRLRYDDFTSEMVPYSKAAGFPGQEDLQLSLGGPLFRDKLGVRVTGRYLYSESHVIGRRLFMPSDSSQNLSSGNPETWIIVSSGDQRFVPSYMQRYSVNGALTYEIRPGVRFEYNLLWQDATGRNIPHQQKYVPDGVNRWFNTSQLHLFSLRLTPNARSFANLNYSYLRDAGGSRLYDIPKDFKETGILDRRYVSSRLSSLEGGNAFDVGGNDLFNASDLTVTHTFLADYTNQLNRVHQVKMGISVRQHIIHNGSYGIEVSSRTGWLPMPSLDPYGRDTLKTRPLELAAYVQDKMEFKNLIVNAGIRFDYFDPDYEIPLDWTQANQRYIPVIDENGQSTGDSLYNRKKAPVRYQISPRLGIAFPISATGVIRFSAGLFFQIPQLSILYTNPEYEVNPQDNSTYFGNPALNPERTLHFEVGLQQGLTEDLGVELTLFSKDIRNLTGVEIQRDLRTTANFVRYINRDVGVSRGFTFSLYQRPGGPVTWDIDYTLQFAKGTSSNPDEAFQRFQSGEEPILSLVRLDWDRRHVLNASITLSPSPALSLTVFSRYQTGTPYTTVRRFIRSYIKNNADRPSGFTTDLRMYLRPPVFENRLSLVLQVDNLFDAMIHYGVYEDTGRGDESVTKAQYERTGTRPGGVNSLDEYFFRQSWFSAPRRVYFGLRYDF</sequence>
<dbReference type="Pfam" id="PF13715">
    <property type="entry name" value="CarbopepD_reg_2"/>
    <property type="match status" value="1"/>
</dbReference>
<dbReference type="PANTHER" id="PTHR30069">
    <property type="entry name" value="TONB-DEPENDENT OUTER MEMBRANE RECEPTOR"/>
    <property type="match status" value="1"/>
</dbReference>
<dbReference type="SUPFAM" id="SSF56935">
    <property type="entry name" value="Porins"/>
    <property type="match status" value="1"/>
</dbReference>
<keyword evidence="3 9" id="KW-1134">Transmembrane beta strand</keyword>
<evidence type="ECO:0000256" key="5">
    <source>
        <dbReference type="ARBA" id="ARBA00022729"/>
    </source>
</evidence>
<dbReference type="PANTHER" id="PTHR30069:SF29">
    <property type="entry name" value="HEMOGLOBIN AND HEMOGLOBIN-HAPTOGLOBIN-BINDING PROTEIN 1-RELATED"/>
    <property type="match status" value="1"/>
</dbReference>
<dbReference type="PROSITE" id="PS01156">
    <property type="entry name" value="TONB_DEPENDENT_REC_2"/>
    <property type="match status" value="1"/>
</dbReference>
<dbReference type="GO" id="GO:0030246">
    <property type="term" value="F:carbohydrate binding"/>
    <property type="evidence" value="ECO:0007669"/>
    <property type="project" value="InterPro"/>
</dbReference>
<evidence type="ECO:0000256" key="3">
    <source>
        <dbReference type="ARBA" id="ARBA00022452"/>
    </source>
</evidence>
<evidence type="ECO:0000256" key="6">
    <source>
        <dbReference type="ARBA" id="ARBA00023077"/>
    </source>
</evidence>
<dbReference type="GO" id="GO:0044718">
    <property type="term" value="P:siderophore transmembrane transport"/>
    <property type="evidence" value="ECO:0007669"/>
    <property type="project" value="TreeGrafter"/>
</dbReference>
<evidence type="ECO:0000256" key="9">
    <source>
        <dbReference type="PROSITE-ProRule" id="PRU01360"/>
    </source>
</evidence>
<dbReference type="Gene3D" id="2.170.130.10">
    <property type="entry name" value="TonB-dependent receptor, plug domain"/>
    <property type="match status" value="1"/>
</dbReference>
<keyword evidence="2 9" id="KW-0813">Transport</keyword>
<dbReference type="InterPro" id="IPR039426">
    <property type="entry name" value="TonB-dep_rcpt-like"/>
</dbReference>